<protein>
    <recommendedName>
        <fullName evidence="1">Protein SDA1</fullName>
    </recommendedName>
</protein>
<dbReference type="GO" id="GO:0000055">
    <property type="term" value="P:ribosomal large subunit export from nucleus"/>
    <property type="evidence" value="ECO:0007669"/>
    <property type="project" value="UniProtKB-UniRule"/>
</dbReference>
<sequence length="764" mass="86000">MASFGAPIQDSMSASGRASEKLSLPVLQSKMKSDPEGYTSELVLIYNQFKSSLELFEQQAALNFTSLSGIATDPTVAKDLGDRALFLAHVTPFYPKQLAQFPKELAQFLKSSARSLPSGLRVHVTQALILLSNRKLVDIVGTLELFMELQSLGDRVLRQLAFSHVIHGIRRMNQKHKNDPKNRALQNILFSMLQREDEAIAKRALITLCDFHRRKVWFDDRTANAICMACFHVSSKIMIAVLSFLLDFEKIENDDDTDDSGSEDDLEARQTQMVVNKESIYKAKHKGTTSSKKKKKAKLQRVIRSMKKQQRLSSENSNNSNYFSPLNHLKDAQGFAEKLFSRLQTCNERFEVKMMMLKVISRTVGLHRLILLNFYPYLQKYIQPHQRDVTSLLAAAVQACHDMVPPDAVEPLFKQIVNQFVHDRSRTEAISVGLNVVREICLRMPLLMSEDLLQDLVLYKKSHEKAVSSAARSLVTLFREVCPSLLIKKDRGRPTHPKARPKAFGEVQVASNVPGVELLEQDDDGSDDDIDEDGGYSGLSDDDNENIPVEECDSQCESGGSSDDDFVTDGDSGENDVKEDEELFDSDNDNKAADQADDISEYECDEDEDEELEDSTSLLESDDETAKDNKSKAQKRKFSDFDGQLNAASKSLRALKKLAGEKVGTAAKDTNDGILSNEDFQRIKELKTKEEAKLALAQHGFKIPSSDQLSTKRIDAAKLEANIRKKLTKDEKLALVRAGREERGKYQSRTSIKKKKVRIFFFFI</sequence>
<proteinExistence type="inferred from homology"/>
<dbReference type="GO" id="GO:0042273">
    <property type="term" value="P:ribosomal large subunit biogenesis"/>
    <property type="evidence" value="ECO:0007669"/>
    <property type="project" value="UniProtKB-UniRule"/>
</dbReference>
<keyword evidence="5" id="KW-1185">Reference proteome</keyword>
<dbReference type="InterPro" id="IPR016024">
    <property type="entry name" value="ARM-type_fold"/>
</dbReference>
<keyword evidence="1" id="KW-0653">Protein transport</keyword>
<dbReference type="GO" id="GO:0005730">
    <property type="term" value="C:nucleolus"/>
    <property type="evidence" value="ECO:0007669"/>
    <property type="project" value="UniProtKB-SubCell"/>
</dbReference>
<dbReference type="GO" id="GO:0015031">
    <property type="term" value="P:protein transport"/>
    <property type="evidence" value="ECO:0007669"/>
    <property type="project" value="UniProtKB-KW"/>
</dbReference>
<gene>
    <name evidence="4" type="ORF">OLEA9_A020827</name>
</gene>
<evidence type="ECO:0000313" key="5">
    <source>
        <dbReference type="Proteomes" id="UP000594638"/>
    </source>
</evidence>
<dbReference type="PANTHER" id="PTHR12730:SF0">
    <property type="entry name" value="PROTEIN SDA1 HOMOLOG"/>
    <property type="match status" value="1"/>
</dbReference>
<feature type="domain" description="SDA1 N-terminal" evidence="3">
    <location>
        <begin position="86"/>
        <end position="462"/>
    </location>
</feature>
<keyword evidence="1" id="KW-0690">Ribosome biogenesis</keyword>
<evidence type="ECO:0000259" key="3">
    <source>
        <dbReference type="Pfam" id="PF08158"/>
    </source>
</evidence>
<accession>A0A8S0URN1</accession>
<feature type="compositionally biased region" description="Acidic residues" evidence="2">
    <location>
        <begin position="595"/>
        <end position="623"/>
    </location>
</feature>
<feature type="region of interest" description="Disordered" evidence="2">
    <location>
        <begin position="489"/>
        <end position="637"/>
    </location>
</feature>
<dbReference type="AlphaFoldDB" id="A0A8S0URN1"/>
<comment type="subcellular location">
    <subcellularLocation>
        <location evidence="1">Nucleus</location>
        <location evidence="1">Nucleolus</location>
    </subcellularLocation>
</comment>
<evidence type="ECO:0000256" key="1">
    <source>
        <dbReference type="RuleBase" id="RU365057"/>
    </source>
</evidence>
<organism evidence="4 5">
    <name type="scientific">Olea europaea subsp. europaea</name>
    <dbReference type="NCBI Taxonomy" id="158383"/>
    <lineage>
        <taxon>Eukaryota</taxon>
        <taxon>Viridiplantae</taxon>
        <taxon>Streptophyta</taxon>
        <taxon>Embryophyta</taxon>
        <taxon>Tracheophyta</taxon>
        <taxon>Spermatophyta</taxon>
        <taxon>Magnoliopsida</taxon>
        <taxon>eudicotyledons</taxon>
        <taxon>Gunneridae</taxon>
        <taxon>Pentapetalae</taxon>
        <taxon>asterids</taxon>
        <taxon>lamiids</taxon>
        <taxon>Lamiales</taxon>
        <taxon>Oleaceae</taxon>
        <taxon>Oleeae</taxon>
        <taxon>Olea</taxon>
    </lineage>
</organism>
<dbReference type="Gramene" id="OE9A020827T3">
    <property type="protein sequence ID" value="OE9A020827C3"/>
    <property type="gene ID" value="OE9A020827"/>
</dbReference>
<comment type="similarity">
    <text evidence="1">Belongs to the SDA1 family.</text>
</comment>
<evidence type="ECO:0000313" key="4">
    <source>
        <dbReference type="EMBL" id="CAA3021605.1"/>
    </source>
</evidence>
<dbReference type="Proteomes" id="UP000594638">
    <property type="component" value="Unassembled WGS sequence"/>
</dbReference>
<dbReference type="InterPro" id="IPR012977">
    <property type="entry name" value="SDA1_N"/>
</dbReference>
<feature type="compositionally biased region" description="Acidic residues" evidence="2">
    <location>
        <begin position="519"/>
        <end position="554"/>
    </location>
</feature>
<dbReference type="SUPFAM" id="SSF48371">
    <property type="entry name" value="ARM repeat"/>
    <property type="match status" value="1"/>
</dbReference>
<comment type="function">
    <text evidence="1">Required for 60S pre-ribosomal subunits export to the cytoplasm.</text>
</comment>
<dbReference type="InterPro" id="IPR027312">
    <property type="entry name" value="Sda1"/>
</dbReference>
<dbReference type="EMBL" id="CACTIH010009057">
    <property type="protein sequence ID" value="CAA3021605.1"/>
    <property type="molecule type" value="Genomic_DNA"/>
</dbReference>
<reference evidence="4 5" key="1">
    <citation type="submission" date="2019-12" db="EMBL/GenBank/DDBJ databases">
        <authorList>
            <person name="Alioto T."/>
            <person name="Alioto T."/>
            <person name="Gomez Garrido J."/>
        </authorList>
    </citation>
    <scope>NUCLEOTIDE SEQUENCE [LARGE SCALE GENOMIC DNA]</scope>
</reference>
<dbReference type="Pfam" id="PF08158">
    <property type="entry name" value="SDA1_HEAT"/>
    <property type="match status" value="1"/>
</dbReference>
<comment type="caution">
    <text evidence="4">The sequence shown here is derived from an EMBL/GenBank/DDBJ whole genome shotgun (WGS) entry which is preliminary data.</text>
</comment>
<feature type="compositionally biased region" description="Acidic residues" evidence="2">
    <location>
        <begin position="562"/>
        <end position="587"/>
    </location>
</feature>
<dbReference type="PANTHER" id="PTHR12730">
    <property type="entry name" value="HSDA/SDA1-RELATED"/>
    <property type="match status" value="1"/>
</dbReference>
<keyword evidence="1" id="KW-0539">Nucleus</keyword>
<name>A0A8S0URN1_OLEEU</name>
<keyword evidence="1" id="KW-0813">Transport</keyword>
<evidence type="ECO:0000256" key="2">
    <source>
        <dbReference type="SAM" id="MobiDB-lite"/>
    </source>
</evidence>